<protein>
    <submittedName>
        <fullName evidence="1">Uncharacterized protein</fullName>
    </submittedName>
</protein>
<accession>A0A4Y2UVL6</accession>
<reference evidence="1 2" key="1">
    <citation type="journal article" date="2019" name="Sci. Rep.">
        <title>Orb-weaving spider Araneus ventricosus genome elucidates the spidroin gene catalogue.</title>
        <authorList>
            <person name="Kono N."/>
            <person name="Nakamura H."/>
            <person name="Ohtoshi R."/>
            <person name="Moran D.A.P."/>
            <person name="Shinohara A."/>
            <person name="Yoshida Y."/>
            <person name="Fujiwara M."/>
            <person name="Mori M."/>
            <person name="Tomita M."/>
            <person name="Arakawa K."/>
        </authorList>
    </citation>
    <scope>NUCLEOTIDE SEQUENCE [LARGE SCALE GENOMIC DNA]</scope>
</reference>
<organism evidence="1 2">
    <name type="scientific">Araneus ventricosus</name>
    <name type="common">Orbweaver spider</name>
    <name type="synonym">Epeira ventricosa</name>
    <dbReference type="NCBI Taxonomy" id="182803"/>
    <lineage>
        <taxon>Eukaryota</taxon>
        <taxon>Metazoa</taxon>
        <taxon>Ecdysozoa</taxon>
        <taxon>Arthropoda</taxon>
        <taxon>Chelicerata</taxon>
        <taxon>Arachnida</taxon>
        <taxon>Araneae</taxon>
        <taxon>Araneomorphae</taxon>
        <taxon>Entelegynae</taxon>
        <taxon>Araneoidea</taxon>
        <taxon>Araneidae</taxon>
        <taxon>Araneus</taxon>
    </lineage>
</organism>
<proteinExistence type="predicted"/>
<name>A0A4Y2UVL6_ARAVE</name>
<comment type="caution">
    <text evidence="1">The sequence shown here is derived from an EMBL/GenBank/DDBJ whole genome shotgun (WGS) entry which is preliminary data.</text>
</comment>
<dbReference type="AlphaFoldDB" id="A0A4Y2UVL6"/>
<keyword evidence="2" id="KW-1185">Reference proteome</keyword>
<sequence>MRISNTPSNALQRWRRGNMHLLLEISLLEKVHLVNFCPKDNIFSFCPHFVTSKFMKETSKETNALLKCSVRSINVREVPFCTKPAMYKTVHPRIRGVLVQPRI</sequence>
<evidence type="ECO:0000313" key="1">
    <source>
        <dbReference type="EMBL" id="GBO15726.1"/>
    </source>
</evidence>
<evidence type="ECO:0000313" key="2">
    <source>
        <dbReference type="Proteomes" id="UP000499080"/>
    </source>
</evidence>
<gene>
    <name evidence="1" type="ORF">AVEN_38025_1</name>
</gene>
<dbReference type="Proteomes" id="UP000499080">
    <property type="component" value="Unassembled WGS sequence"/>
</dbReference>
<dbReference type="EMBL" id="BGPR01039715">
    <property type="protein sequence ID" value="GBO15726.1"/>
    <property type="molecule type" value="Genomic_DNA"/>
</dbReference>